<gene>
    <name evidence="1" type="ORF">CCMP2556_LOCUS11352</name>
</gene>
<evidence type="ECO:0000313" key="2">
    <source>
        <dbReference type="Proteomes" id="UP001642484"/>
    </source>
</evidence>
<organism evidence="1 2">
    <name type="scientific">Durusdinium trenchii</name>
    <dbReference type="NCBI Taxonomy" id="1381693"/>
    <lineage>
        <taxon>Eukaryota</taxon>
        <taxon>Sar</taxon>
        <taxon>Alveolata</taxon>
        <taxon>Dinophyceae</taxon>
        <taxon>Suessiales</taxon>
        <taxon>Symbiodiniaceae</taxon>
        <taxon>Durusdinium</taxon>
    </lineage>
</organism>
<dbReference type="Proteomes" id="UP001642484">
    <property type="component" value="Unassembled WGS sequence"/>
</dbReference>
<accession>A0ABP0JHL5</accession>
<reference evidence="1 2" key="1">
    <citation type="submission" date="2024-02" db="EMBL/GenBank/DDBJ databases">
        <authorList>
            <person name="Chen Y."/>
            <person name="Shah S."/>
            <person name="Dougan E. K."/>
            <person name="Thang M."/>
            <person name="Chan C."/>
        </authorList>
    </citation>
    <scope>NUCLEOTIDE SEQUENCE [LARGE SCALE GENOMIC DNA]</scope>
</reference>
<name>A0ABP0JHL5_9DINO</name>
<proteinExistence type="predicted"/>
<protein>
    <submittedName>
        <fullName evidence="1">Uncharacterized protein</fullName>
    </submittedName>
</protein>
<comment type="caution">
    <text evidence="1">The sequence shown here is derived from an EMBL/GenBank/DDBJ whole genome shotgun (WGS) entry which is preliminary data.</text>
</comment>
<sequence>MPCPPGCPSICGVAGCVEHVDSPTWDPWRGIYVARCLRSTGRISYHQVYYDPKTLIWTWTSRISNAVPKLKEKVPWLVVDGRWMGINCGSDVFDHVACGFFFGTWIHDGYG</sequence>
<evidence type="ECO:0000313" key="1">
    <source>
        <dbReference type="EMBL" id="CAK9013629.1"/>
    </source>
</evidence>
<keyword evidence="2" id="KW-1185">Reference proteome</keyword>
<dbReference type="EMBL" id="CAXAMN010005413">
    <property type="protein sequence ID" value="CAK9013629.1"/>
    <property type="molecule type" value="Genomic_DNA"/>
</dbReference>